<dbReference type="InParanoid" id="A0A3N4LGQ0"/>
<feature type="region of interest" description="Disordered" evidence="1">
    <location>
        <begin position="1"/>
        <end position="37"/>
    </location>
</feature>
<accession>A0A3N4LGQ0</accession>
<dbReference type="InterPro" id="IPR035992">
    <property type="entry name" value="Ricin_B-like_lectins"/>
</dbReference>
<name>A0A3N4LGQ0_9PEZI</name>
<reference evidence="2 3" key="1">
    <citation type="journal article" date="2018" name="Nat. Ecol. Evol.">
        <title>Pezizomycetes genomes reveal the molecular basis of ectomycorrhizal truffle lifestyle.</title>
        <authorList>
            <person name="Murat C."/>
            <person name="Payen T."/>
            <person name="Noel B."/>
            <person name="Kuo A."/>
            <person name="Morin E."/>
            <person name="Chen J."/>
            <person name="Kohler A."/>
            <person name="Krizsan K."/>
            <person name="Balestrini R."/>
            <person name="Da Silva C."/>
            <person name="Montanini B."/>
            <person name="Hainaut M."/>
            <person name="Levati E."/>
            <person name="Barry K.W."/>
            <person name="Belfiori B."/>
            <person name="Cichocki N."/>
            <person name="Clum A."/>
            <person name="Dockter R.B."/>
            <person name="Fauchery L."/>
            <person name="Guy J."/>
            <person name="Iotti M."/>
            <person name="Le Tacon F."/>
            <person name="Lindquist E.A."/>
            <person name="Lipzen A."/>
            <person name="Malagnac F."/>
            <person name="Mello A."/>
            <person name="Molinier V."/>
            <person name="Miyauchi S."/>
            <person name="Poulain J."/>
            <person name="Riccioni C."/>
            <person name="Rubini A."/>
            <person name="Sitrit Y."/>
            <person name="Splivallo R."/>
            <person name="Traeger S."/>
            <person name="Wang M."/>
            <person name="Zifcakova L."/>
            <person name="Wipf D."/>
            <person name="Zambonelli A."/>
            <person name="Paolocci F."/>
            <person name="Nowrousian M."/>
            <person name="Ottonello S."/>
            <person name="Baldrian P."/>
            <person name="Spatafora J.W."/>
            <person name="Henrissat B."/>
            <person name="Nagy L.G."/>
            <person name="Aury J.M."/>
            <person name="Wincker P."/>
            <person name="Grigoriev I.V."/>
            <person name="Bonfante P."/>
            <person name="Martin F.M."/>
        </authorList>
    </citation>
    <scope>NUCLEOTIDE SEQUENCE [LARGE SCALE GENOMIC DNA]</scope>
    <source>
        <strain evidence="2 3">ATCC MYA-4762</strain>
    </source>
</reference>
<feature type="compositionally biased region" description="Pro residues" evidence="1">
    <location>
        <begin position="429"/>
        <end position="442"/>
    </location>
</feature>
<dbReference type="Gene3D" id="2.80.10.50">
    <property type="match status" value="2"/>
</dbReference>
<keyword evidence="3" id="KW-1185">Reference proteome</keyword>
<feature type="region of interest" description="Disordered" evidence="1">
    <location>
        <begin position="407"/>
        <end position="442"/>
    </location>
</feature>
<dbReference type="Proteomes" id="UP000267821">
    <property type="component" value="Unassembled WGS sequence"/>
</dbReference>
<evidence type="ECO:0000256" key="1">
    <source>
        <dbReference type="SAM" id="MobiDB-lite"/>
    </source>
</evidence>
<dbReference type="SUPFAM" id="SSF50370">
    <property type="entry name" value="Ricin B-like lectins"/>
    <property type="match status" value="1"/>
</dbReference>
<proteinExistence type="predicted"/>
<sequence>MGQTLSNPHRHIEPPSSILTTTTSRSTPSAPAEEHPPSARILSGAYLIRNKASGTVLHFLPPFEYEIGEHSDIVGWQQESTDLEALGHQIWWVEWDDIHGGYIFSNVNNRGVVLDVIGSRGTMLGSLRGASGMGGAVEEKGVCARPRVRSMASARSSRRSSVRSSVSNSMEVVRREEVLGSVVNGADGMQLTEGSISDRIRSQRWILKRSHSTSECFSIHNLLNPSIVLDLDWGKPTNGTKVKLCAKTGVNHQQWNFIIPPIPSMSPPIGSWVFLVNYKSGAFLHHTDINYPPACIKLPKWEGIGEKKEFWGLHWCFILADDRVGQPKWYIKNRLTGTMLEHWGGRRKGDSIRADSYLYTESKEWKLDLLPAGSPAEGKFKTGLWGLTNAESDCALDHLGMKSVQAYSPPDPSSAMVQRLSSPHLPLGLPSPPSPQASPPSP</sequence>
<dbReference type="OrthoDB" id="5396107at2759"/>
<evidence type="ECO:0000313" key="3">
    <source>
        <dbReference type="Proteomes" id="UP000267821"/>
    </source>
</evidence>
<organism evidence="2 3">
    <name type="scientific">Terfezia boudieri ATCC MYA-4762</name>
    <dbReference type="NCBI Taxonomy" id="1051890"/>
    <lineage>
        <taxon>Eukaryota</taxon>
        <taxon>Fungi</taxon>
        <taxon>Dikarya</taxon>
        <taxon>Ascomycota</taxon>
        <taxon>Pezizomycotina</taxon>
        <taxon>Pezizomycetes</taxon>
        <taxon>Pezizales</taxon>
        <taxon>Pezizaceae</taxon>
        <taxon>Terfezia</taxon>
    </lineage>
</organism>
<dbReference type="PROSITE" id="PS50231">
    <property type="entry name" value="RICIN_B_LECTIN"/>
    <property type="match status" value="1"/>
</dbReference>
<dbReference type="AlphaFoldDB" id="A0A3N4LGQ0"/>
<dbReference type="EMBL" id="ML121555">
    <property type="protein sequence ID" value="RPB22064.1"/>
    <property type="molecule type" value="Genomic_DNA"/>
</dbReference>
<gene>
    <name evidence="2" type="ORF">L211DRAFT_360768</name>
</gene>
<evidence type="ECO:0000313" key="2">
    <source>
        <dbReference type="EMBL" id="RPB22064.1"/>
    </source>
</evidence>
<protein>
    <submittedName>
        <fullName evidence="2">Uncharacterized protein</fullName>
    </submittedName>
</protein>
<feature type="compositionally biased region" description="Low complexity" evidence="1">
    <location>
        <begin position="14"/>
        <end position="31"/>
    </location>
</feature>